<feature type="region of interest" description="Disordered" evidence="1">
    <location>
        <begin position="81"/>
        <end position="102"/>
    </location>
</feature>
<dbReference type="AlphaFoldDB" id="A0AAV2DX83"/>
<evidence type="ECO:0000313" key="2">
    <source>
        <dbReference type="EMBL" id="CAL1378097.1"/>
    </source>
</evidence>
<sequence>MPNQTLPISIYFWLPSIEIIYKQVAEGGRCGGVAGRKMRQEEDDIKLVASPEEDAVAGGVTRGRRTGRKWILGARLQEEDAPRKDVTRGRRAGRKSCSSKTL</sequence>
<organism evidence="2 3">
    <name type="scientific">Linum trigynum</name>
    <dbReference type="NCBI Taxonomy" id="586398"/>
    <lineage>
        <taxon>Eukaryota</taxon>
        <taxon>Viridiplantae</taxon>
        <taxon>Streptophyta</taxon>
        <taxon>Embryophyta</taxon>
        <taxon>Tracheophyta</taxon>
        <taxon>Spermatophyta</taxon>
        <taxon>Magnoliopsida</taxon>
        <taxon>eudicotyledons</taxon>
        <taxon>Gunneridae</taxon>
        <taxon>Pentapetalae</taxon>
        <taxon>rosids</taxon>
        <taxon>fabids</taxon>
        <taxon>Malpighiales</taxon>
        <taxon>Linaceae</taxon>
        <taxon>Linum</taxon>
    </lineage>
</organism>
<keyword evidence="3" id="KW-1185">Reference proteome</keyword>
<reference evidence="2 3" key="1">
    <citation type="submission" date="2024-04" db="EMBL/GenBank/DDBJ databases">
        <authorList>
            <person name="Fracassetti M."/>
        </authorList>
    </citation>
    <scope>NUCLEOTIDE SEQUENCE [LARGE SCALE GENOMIC DNA]</scope>
</reference>
<dbReference type="Proteomes" id="UP001497516">
    <property type="component" value="Chromosome 3"/>
</dbReference>
<accession>A0AAV2DX83</accession>
<gene>
    <name evidence="2" type="ORF">LTRI10_LOCUS19702</name>
</gene>
<dbReference type="EMBL" id="OZ034816">
    <property type="protein sequence ID" value="CAL1378097.1"/>
    <property type="molecule type" value="Genomic_DNA"/>
</dbReference>
<protein>
    <submittedName>
        <fullName evidence="2">Uncharacterized protein</fullName>
    </submittedName>
</protein>
<proteinExistence type="predicted"/>
<name>A0AAV2DX83_9ROSI</name>
<evidence type="ECO:0000313" key="3">
    <source>
        <dbReference type="Proteomes" id="UP001497516"/>
    </source>
</evidence>
<evidence type="ECO:0000256" key="1">
    <source>
        <dbReference type="SAM" id="MobiDB-lite"/>
    </source>
</evidence>